<name>U6M2N6_EIMMA</name>
<reference evidence="2" key="1">
    <citation type="submission" date="2013-10" db="EMBL/GenBank/DDBJ databases">
        <title>Genomic analysis of the causative agents of coccidiosis in chickens.</title>
        <authorList>
            <person name="Reid A.J."/>
            <person name="Blake D."/>
            <person name="Billington K."/>
            <person name="Browne H."/>
            <person name="Dunn M."/>
            <person name="Hung S."/>
            <person name="Kawahara F."/>
            <person name="Miranda-Saavedra D."/>
            <person name="Mourier T."/>
            <person name="Nagra H."/>
            <person name="Otto T.D."/>
            <person name="Rawlings N."/>
            <person name="Sanchez A."/>
            <person name="Sanders M."/>
            <person name="Subramaniam C."/>
            <person name="Tay Y."/>
            <person name="Dear P."/>
            <person name="Doerig C."/>
            <person name="Gruber A."/>
            <person name="Parkinson J."/>
            <person name="Shirley M."/>
            <person name="Wan K.L."/>
            <person name="Berriman M."/>
            <person name="Tomley F."/>
            <person name="Pain A."/>
        </authorList>
    </citation>
    <scope>NUCLEOTIDE SEQUENCE [LARGE SCALE GENOMIC DNA]</scope>
    <source>
        <strain evidence="2">Weybridge</strain>
    </source>
</reference>
<organism evidence="2 3">
    <name type="scientific">Eimeria maxima</name>
    <name type="common">Coccidian parasite</name>
    <dbReference type="NCBI Taxonomy" id="5804"/>
    <lineage>
        <taxon>Eukaryota</taxon>
        <taxon>Sar</taxon>
        <taxon>Alveolata</taxon>
        <taxon>Apicomplexa</taxon>
        <taxon>Conoidasida</taxon>
        <taxon>Coccidia</taxon>
        <taxon>Eucoccidiorida</taxon>
        <taxon>Eimeriorina</taxon>
        <taxon>Eimeriidae</taxon>
        <taxon>Eimeria</taxon>
    </lineage>
</organism>
<feature type="compositionally biased region" description="Low complexity" evidence="1">
    <location>
        <begin position="350"/>
        <end position="363"/>
    </location>
</feature>
<feature type="compositionally biased region" description="Polar residues" evidence="1">
    <location>
        <begin position="639"/>
        <end position="649"/>
    </location>
</feature>
<evidence type="ECO:0000313" key="2">
    <source>
        <dbReference type="EMBL" id="CDJ58492.1"/>
    </source>
</evidence>
<dbReference type="GeneID" id="25339103"/>
<feature type="compositionally biased region" description="Polar residues" evidence="1">
    <location>
        <begin position="721"/>
        <end position="733"/>
    </location>
</feature>
<feature type="compositionally biased region" description="Low complexity" evidence="1">
    <location>
        <begin position="443"/>
        <end position="452"/>
    </location>
</feature>
<feature type="compositionally biased region" description="Polar residues" evidence="1">
    <location>
        <begin position="663"/>
        <end position="675"/>
    </location>
</feature>
<evidence type="ECO:0000256" key="1">
    <source>
        <dbReference type="SAM" id="MobiDB-lite"/>
    </source>
</evidence>
<dbReference type="RefSeq" id="XP_013335138.1">
    <property type="nucleotide sequence ID" value="XM_013479684.1"/>
</dbReference>
<dbReference type="Proteomes" id="UP000030763">
    <property type="component" value="Unassembled WGS sequence"/>
</dbReference>
<sequence length="971" mass="105280">MDQYSETLALEYKAGCDDASGLSTVPGCCAADDPQRESFVRDLVPAEVSTYNVEGAETEKDKDDHGNSIASPGSCVNRLAEVELSGGSVKAFHDLEEALWLVQEELAEEQRLRAEERKHYAVFQDEYLRLQEESYINSERITVAELQCLTALVEDVMPRFKTKLSQLIEQGNAVVALLASRWPEAKLRKQIEALGMEDQPLARWALFHALKTKEIPLTRVAAQRTSDSCISCPVSSGELGRAENILGSTISKYQGKAGEAVPFFRCVEETPETTQPIRRTTGQADIAYGKGGRGRLSKLRMGAVNDATFSMPIHFRHKTEGLPSRVGSHNNASFDRQAEGASIPKDGSKLVSRSSSVAASSRLQTASDRKIQPDSTVQSTPSGARHPLPPLPVGKIALQRPAGPASRDSYRTQRIQPAFTRNTALSEASPSKKESSTVVPPVTSRRNSSRQTRQCKEGHGMKASDSQDPMLKPASFSSHPRRSASQRRISSDNAGILVHINTLGNLRATQPPSVLEYLPRSGLPSRMTCGTVLPTCKDFIRKQSAACSVTETKEQKRGTRPSQDLAPLVPEKISIASQGKGSAGMPSRLQSQKTASLPSLSSLHEHALVQGENIACTSDKFSGIVSPLTTIDGNEDPTGLSSTASNPQLTHAPAPVHRHPLRSSRTGSLPITSQGQLGGKPKDHTEQAEAVVVTEDHSSEVGQKLALHSLDVANRGVPITHLSQEGNGQNSQAPCPFGDQSEAIKGRPDTAASARFNQGLHDECTNRPPLPSPAAPGSQAPSPKLVTQKEGELGRDSCNTQESVSVGVARGMLPVHLNQFQQSASQQQETNWVSGIPFEVPQRSSLPENVLNGLQSCGSNTFVQRQPVIVVNDGHVGLPWPTRTVGQRPVTDPRSPCSYGFHQRASFQQHSFSIPQQPLQSQPQQLQWAVPNQQQAEVQNMHCIIRNVGPDSIARKRQNARIPMPGGWRNR</sequence>
<feature type="region of interest" description="Disordered" evidence="1">
    <location>
        <begin position="320"/>
        <end position="490"/>
    </location>
</feature>
<feature type="compositionally biased region" description="Polar residues" evidence="1">
    <location>
        <begin position="412"/>
        <end position="429"/>
    </location>
</feature>
<reference evidence="2" key="2">
    <citation type="submission" date="2013-10" db="EMBL/GenBank/DDBJ databases">
        <authorList>
            <person name="Aslett M."/>
        </authorList>
    </citation>
    <scope>NUCLEOTIDE SEQUENCE [LARGE SCALE GENOMIC DNA]</scope>
    <source>
        <strain evidence="2">Weybridge</strain>
    </source>
</reference>
<accession>U6M2N6</accession>
<dbReference type="AlphaFoldDB" id="U6M2N6"/>
<feature type="region of interest" description="Disordered" evidence="1">
    <location>
        <begin position="628"/>
        <end position="687"/>
    </location>
</feature>
<feature type="region of interest" description="Disordered" evidence="1">
    <location>
        <begin position="720"/>
        <end position="798"/>
    </location>
</feature>
<evidence type="ECO:0000313" key="3">
    <source>
        <dbReference type="Proteomes" id="UP000030763"/>
    </source>
</evidence>
<feature type="compositionally biased region" description="Polar residues" evidence="1">
    <location>
        <begin position="373"/>
        <end position="382"/>
    </location>
</feature>
<dbReference type="OMA" id="RKHYAVF"/>
<keyword evidence="3" id="KW-1185">Reference proteome</keyword>
<proteinExistence type="predicted"/>
<protein>
    <submittedName>
        <fullName evidence="2">Uncharacterized protein</fullName>
    </submittedName>
</protein>
<dbReference type="VEuPathDB" id="ToxoDB:EMWEY_00051170"/>
<dbReference type="EMBL" id="HG719678">
    <property type="protein sequence ID" value="CDJ58492.1"/>
    <property type="molecule type" value="Genomic_DNA"/>
</dbReference>
<gene>
    <name evidence="2" type="ORF">EMWEY_00051170</name>
</gene>
<dbReference type="OrthoDB" id="346138at2759"/>